<dbReference type="InterPro" id="IPR010982">
    <property type="entry name" value="Lambda_DNA-bd_dom_sf"/>
</dbReference>
<dbReference type="AlphaFoldDB" id="A0A937XEK9"/>
<dbReference type="Pfam" id="PF13560">
    <property type="entry name" value="HTH_31"/>
    <property type="match status" value="1"/>
</dbReference>
<organism evidence="2 3">
    <name type="scientific">candidate division WOR-3 bacterium</name>
    <dbReference type="NCBI Taxonomy" id="2052148"/>
    <lineage>
        <taxon>Bacteria</taxon>
        <taxon>Bacteria division WOR-3</taxon>
    </lineage>
</organism>
<dbReference type="SMART" id="SM00530">
    <property type="entry name" value="HTH_XRE"/>
    <property type="match status" value="1"/>
</dbReference>
<dbReference type="Gene3D" id="1.10.260.40">
    <property type="entry name" value="lambda repressor-like DNA-binding domains"/>
    <property type="match status" value="1"/>
</dbReference>
<dbReference type="Proteomes" id="UP000779900">
    <property type="component" value="Unassembled WGS sequence"/>
</dbReference>
<protein>
    <submittedName>
        <fullName evidence="2">Helix-turn-helix domain-containing protein</fullName>
    </submittedName>
</protein>
<proteinExistence type="predicted"/>
<name>A0A937XEK9_UNCW3</name>
<evidence type="ECO:0000313" key="2">
    <source>
        <dbReference type="EMBL" id="MBM3331627.1"/>
    </source>
</evidence>
<gene>
    <name evidence="2" type="ORF">FJY68_07230</name>
</gene>
<dbReference type="InterPro" id="IPR001387">
    <property type="entry name" value="Cro/C1-type_HTH"/>
</dbReference>
<comment type="caution">
    <text evidence="2">The sequence shown here is derived from an EMBL/GenBank/DDBJ whole genome shotgun (WGS) entry which is preliminary data.</text>
</comment>
<dbReference type="SUPFAM" id="SSF47413">
    <property type="entry name" value="lambda repressor-like DNA-binding domains"/>
    <property type="match status" value="1"/>
</dbReference>
<dbReference type="EMBL" id="VGIR01000037">
    <property type="protein sequence ID" value="MBM3331627.1"/>
    <property type="molecule type" value="Genomic_DNA"/>
</dbReference>
<evidence type="ECO:0000259" key="1">
    <source>
        <dbReference type="SMART" id="SM00530"/>
    </source>
</evidence>
<dbReference type="CDD" id="cd00093">
    <property type="entry name" value="HTH_XRE"/>
    <property type="match status" value="1"/>
</dbReference>
<evidence type="ECO:0000313" key="3">
    <source>
        <dbReference type="Proteomes" id="UP000779900"/>
    </source>
</evidence>
<reference evidence="2" key="1">
    <citation type="submission" date="2019-03" db="EMBL/GenBank/DDBJ databases">
        <title>Lake Tanganyika Metagenome-Assembled Genomes (MAGs).</title>
        <authorList>
            <person name="Tran P."/>
        </authorList>
    </citation>
    <scope>NUCLEOTIDE SEQUENCE</scope>
    <source>
        <strain evidence="2">K_DeepCast_150m_m2_040</strain>
    </source>
</reference>
<dbReference type="GO" id="GO:0003677">
    <property type="term" value="F:DNA binding"/>
    <property type="evidence" value="ECO:0007669"/>
    <property type="project" value="InterPro"/>
</dbReference>
<feature type="domain" description="HTH cro/C1-type" evidence="1">
    <location>
        <begin position="17"/>
        <end position="77"/>
    </location>
</feature>
<accession>A0A937XEK9</accession>
<sequence>MKRSPDTFIFTSELGSRLRDLRLKAGLTQMELARAMGRAGKSAGNLVSRLEKGDERYPSFGLIADFLRGCRAGFRDINDIFDLYTGLPTAQDKVYDVVLTRAVSGVVPKWQAQVTEYDRQFDQPKANVPARTEPSMPDRLKRLELARKNAAAARRRYLYGEYLKVAVNKTGLDPIMTVTEPLFKHGLEWFGILFRTRSARPGKRETQLAESEARFAKASGFPLEAIRELEDGVRRRFAELEMAGELNWLPNLSLAEYEAGLLAPARKLSLKQEQHRELVNRLHEHDVARKAATEKVWAEVQQLLDEAGVPGDRRVVYRGLVSACCTAALNHEPNSVGEKAQLDEYILSPLWISRGLDQTLAEKLCGVMLPRFRELAKTLPPDPRPKR</sequence>